<sequence>MFDYFNTKLKAEDIATTLYPYIYTNLNNWPCVRLLNATGTIGCHVRDFALVIPYSLLTRNNIETLSSTGKVTGLIVLLNNSTAIDRLSSPDSSCPNCQFGLYAKDTEQYVWNPQAQNLIEDSFEFPIFAILPEDDLSRSVYDTVTKVRLSVLYNEEKGYRNFPLKAIDFDLFMWAAVNSETCLRRGWCQVVGGMSVYSSPSLNIEPEDKKPIIIVSSSMDSRSLFHDLTVGSSKDVSGLVTVLAIADALKKAPKSLDSLPKHILYTLFTAESWGFAGSQRFVDDISSPFQCTNATRATPCPFINAPCTFPCVRDLNFKRINFDSIESIFEFQSVSGVNNNYTNQFYAHVDNTQQNQPLLASLQPYQNIKQASLDSIDRKLPPSSAMSFLQKKRDINAVVITDYQSSLGNYYNSDVDINLDLVSMTNSICKLVNSTANAIYNHASNENGTFVSANCTLVSSLLDFSGVTRVGHYSSVYSFENPQAQLLQRFAFSFLSGITGLERSGPDNQPVSCQTIKDCNNGEYCIKQKCVSTLTTYHEAYGTGLQYDESTGFVQVVDPTKGTWTESTWDPPAMRIFLVTSKTHQIVELVVGLLWMTISFMLVLFLKRYLTKTFKTE</sequence>
<comment type="subcellular location">
    <subcellularLocation>
        <location evidence="1">Membrane</location>
        <topology evidence="1">Single-pass type I membrane protein</topology>
    </subcellularLocation>
</comment>
<evidence type="ECO:0000256" key="9">
    <source>
        <dbReference type="ARBA" id="ARBA00023180"/>
    </source>
</evidence>
<evidence type="ECO:0000256" key="4">
    <source>
        <dbReference type="ARBA" id="ARBA00022692"/>
    </source>
</evidence>
<name>A0ABP9YKX3_9FUNG</name>
<comment type="caution">
    <text evidence="12">The sequence shown here is derived from an EMBL/GenBank/DDBJ whole genome shotgun (WGS) entry which is preliminary data.</text>
</comment>
<gene>
    <name evidence="12" type="ORF">MFLAVUS_000873</name>
</gene>
<keyword evidence="9" id="KW-0325">Glycoprotein</keyword>
<keyword evidence="6" id="KW-0914">Notch signaling pathway</keyword>
<feature type="domain" description="Nicastrin small lobe" evidence="11">
    <location>
        <begin position="47"/>
        <end position="175"/>
    </location>
</feature>
<keyword evidence="7 10" id="KW-1133">Transmembrane helix</keyword>
<dbReference type="Pfam" id="PF05450">
    <property type="entry name" value="Nicastrin"/>
    <property type="match status" value="1"/>
</dbReference>
<dbReference type="EMBL" id="BAABUK010000002">
    <property type="protein sequence ID" value="GAA5807510.1"/>
    <property type="molecule type" value="Genomic_DNA"/>
</dbReference>
<accession>A0ABP9YKX3</accession>
<keyword evidence="8 10" id="KW-0472">Membrane</keyword>
<organism evidence="12 13">
    <name type="scientific">Mucor flavus</name>
    <dbReference type="NCBI Taxonomy" id="439312"/>
    <lineage>
        <taxon>Eukaryota</taxon>
        <taxon>Fungi</taxon>
        <taxon>Fungi incertae sedis</taxon>
        <taxon>Mucoromycota</taxon>
        <taxon>Mucoromycotina</taxon>
        <taxon>Mucoromycetes</taxon>
        <taxon>Mucorales</taxon>
        <taxon>Mucorineae</taxon>
        <taxon>Mucoraceae</taxon>
        <taxon>Mucor</taxon>
    </lineage>
</organism>
<evidence type="ECO:0000256" key="6">
    <source>
        <dbReference type="ARBA" id="ARBA00022976"/>
    </source>
</evidence>
<dbReference type="PANTHER" id="PTHR21092:SF0">
    <property type="entry name" value="NICASTRIN"/>
    <property type="match status" value="1"/>
</dbReference>
<comment type="similarity">
    <text evidence="2">Belongs to the nicastrin family.</text>
</comment>
<evidence type="ECO:0000256" key="3">
    <source>
        <dbReference type="ARBA" id="ARBA00015303"/>
    </source>
</evidence>
<keyword evidence="4 10" id="KW-0812">Transmembrane</keyword>
<dbReference type="Pfam" id="PF18266">
    <property type="entry name" value="Ncstrn_small"/>
    <property type="match status" value="1"/>
</dbReference>
<dbReference type="InterPro" id="IPR041084">
    <property type="entry name" value="Ncstrn_small"/>
</dbReference>
<evidence type="ECO:0000313" key="13">
    <source>
        <dbReference type="Proteomes" id="UP001473302"/>
    </source>
</evidence>
<dbReference type="SUPFAM" id="SSF53187">
    <property type="entry name" value="Zn-dependent exopeptidases"/>
    <property type="match status" value="1"/>
</dbReference>
<keyword evidence="5" id="KW-0732">Signal</keyword>
<dbReference type="InterPro" id="IPR008710">
    <property type="entry name" value="Nicastrin"/>
</dbReference>
<dbReference type="Proteomes" id="UP001473302">
    <property type="component" value="Unassembled WGS sequence"/>
</dbReference>
<evidence type="ECO:0000256" key="5">
    <source>
        <dbReference type="ARBA" id="ARBA00022729"/>
    </source>
</evidence>
<evidence type="ECO:0000256" key="10">
    <source>
        <dbReference type="SAM" id="Phobius"/>
    </source>
</evidence>
<evidence type="ECO:0000313" key="12">
    <source>
        <dbReference type="EMBL" id="GAA5807510.1"/>
    </source>
</evidence>
<feature type="transmembrane region" description="Helical" evidence="10">
    <location>
        <begin position="586"/>
        <end position="606"/>
    </location>
</feature>
<evidence type="ECO:0000256" key="2">
    <source>
        <dbReference type="ARBA" id="ARBA00007717"/>
    </source>
</evidence>
<evidence type="ECO:0000256" key="8">
    <source>
        <dbReference type="ARBA" id="ARBA00023136"/>
    </source>
</evidence>
<proteinExistence type="inferred from homology"/>
<dbReference type="Gene3D" id="3.40.630.10">
    <property type="entry name" value="Zn peptidases"/>
    <property type="match status" value="1"/>
</dbReference>
<protein>
    <recommendedName>
        <fullName evidence="3">Nicastrin</fullName>
    </recommendedName>
</protein>
<dbReference type="PANTHER" id="PTHR21092">
    <property type="entry name" value="NICASTRIN"/>
    <property type="match status" value="1"/>
</dbReference>
<evidence type="ECO:0000256" key="1">
    <source>
        <dbReference type="ARBA" id="ARBA00004479"/>
    </source>
</evidence>
<evidence type="ECO:0000256" key="7">
    <source>
        <dbReference type="ARBA" id="ARBA00022989"/>
    </source>
</evidence>
<evidence type="ECO:0000259" key="11">
    <source>
        <dbReference type="Pfam" id="PF18266"/>
    </source>
</evidence>
<reference evidence="12 13" key="1">
    <citation type="submission" date="2024-04" db="EMBL/GenBank/DDBJ databases">
        <title>genome sequences of Mucor flavus KT1a and Helicostylum pulchrum KT1b strains isolated from the surface of a dry-aged beef.</title>
        <authorList>
            <person name="Toyotome T."/>
            <person name="Hosono M."/>
            <person name="Torimaru M."/>
            <person name="Fukuda K."/>
            <person name="Mikami N."/>
        </authorList>
    </citation>
    <scope>NUCLEOTIDE SEQUENCE [LARGE SCALE GENOMIC DNA]</scope>
    <source>
        <strain evidence="12 13">KT1a</strain>
    </source>
</reference>
<keyword evidence="13" id="KW-1185">Reference proteome</keyword>